<dbReference type="SUPFAM" id="SSF55729">
    <property type="entry name" value="Acyl-CoA N-acyltransferases (Nat)"/>
    <property type="match status" value="1"/>
</dbReference>
<dbReference type="Gene3D" id="3.40.640.10">
    <property type="entry name" value="Type I PLP-dependent aspartate aminotransferase-like (Major domain)"/>
    <property type="match status" value="1"/>
</dbReference>
<accession>A0A9D1CLA3</accession>
<dbReference type="GO" id="GO:0008483">
    <property type="term" value="F:transaminase activity"/>
    <property type="evidence" value="ECO:0007669"/>
    <property type="project" value="UniProtKB-KW"/>
</dbReference>
<dbReference type="PANTHER" id="PTHR46383:SF1">
    <property type="entry name" value="ASPARTATE AMINOTRANSFERASE"/>
    <property type="match status" value="1"/>
</dbReference>
<comment type="caution">
    <text evidence="8">The sequence shown here is derived from an EMBL/GenBank/DDBJ whole genome shotgun (WGS) entry which is preliminary data.</text>
</comment>
<protein>
    <recommendedName>
        <fullName evidence="6">Aminotransferase</fullName>
        <ecNumber evidence="6">2.6.1.-</ecNumber>
    </recommendedName>
</protein>
<comment type="cofactor">
    <cofactor evidence="1 6">
        <name>pyridoxal 5'-phosphate</name>
        <dbReference type="ChEBI" id="CHEBI:597326"/>
    </cofactor>
</comment>
<proteinExistence type="inferred from homology"/>
<dbReference type="PROSITE" id="PS51186">
    <property type="entry name" value="GNAT"/>
    <property type="match status" value="1"/>
</dbReference>
<dbReference type="Pfam" id="PF00583">
    <property type="entry name" value="Acetyltransf_1"/>
    <property type="match status" value="1"/>
</dbReference>
<organism evidence="8 9">
    <name type="scientific">Candidatus Faecenecus gallistercoris</name>
    <dbReference type="NCBI Taxonomy" id="2840793"/>
    <lineage>
        <taxon>Bacteria</taxon>
        <taxon>Bacillati</taxon>
        <taxon>Bacillota</taxon>
        <taxon>Bacillota incertae sedis</taxon>
        <taxon>Candidatus Faecenecus</taxon>
    </lineage>
</organism>
<dbReference type="EC" id="2.6.1.-" evidence="6"/>
<evidence type="ECO:0000256" key="5">
    <source>
        <dbReference type="ARBA" id="ARBA00022898"/>
    </source>
</evidence>
<dbReference type="Gene3D" id="3.40.630.30">
    <property type="match status" value="1"/>
</dbReference>
<dbReference type="SUPFAM" id="SSF53383">
    <property type="entry name" value="PLP-dependent transferases"/>
    <property type="match status" value="1"/>
</dbReference>
<evidence type="ECO:0000256" key="2">
    <source>
        <dbReference type="ARBA" id="ARBA00007441"/>
    </source>
</evidence>
<dbReference type="InterPro" id="IPR015421">
    <property type="entry name" value="PyrdxlP-dep_Trfase_major"/>
</dbReference>
<dbReference type="GO" id="GO:0016747">
    <property type="term" value="F:acyltransferase activity, transferring groups other than amino-acyl groups"/>
    <property type="evidence" value="ECO:0007669"/>
    <property type="project" value="InterPro"/>
</dbReference>
<reference evidence="8" key="2">
    <citation type="journal article" date="2021" name="PeerJ">
        <title>Extensive microbial diversity within the chicken gut microbiome revealed by metagenomics and culture.</title>
        <authorList>
            <person name="Gilroy R."/>
            <person name="Ravi A."/>
            <person name="Getino M."/>
            <person name="Pursley I."/>
            <person name="Horton D.L."/>
            <person name="Alikhan N.F."/>
            <person name="Baker D."/>
            <person name="Gharbi K."/>
            <person name="Hall N."/>
            <person name="Watson M."/>
            <person name="Adriaenssens E.M."/>
            <person name="Foster-Nyarko E."/>
            <person name="Jarju S."/>
            <person name="Secka A."/>
            <person name="Antonio M."/>
            <person name="Oren A."/>
            <person name="Chaudhuri R.R."/>
            <person name="La Ragione R."/>
            <person name="Hildebrand F."/>
            <person name="Pallen M.J."/>
        </authorList>
    </citation>
    <scope>NUCLEOTIDE SEQUENCE</scope>
    <source>
        <strain evidence="8">CHK165-10780</strain>
    </source>
</reference>
<dbReference type="Pfam" id="PF00155">
    <property type="entry name" value="Aminotran_1_2"/>
    <property type="match status" value="1"/>
</dbReference>
<evidence type="ECO:0000256" key="1">
    <source>
        <dbReference type="ARBA" id="ARBA00001933"/>
    </source>
</evidence>
<gene>
    <name evidence="8" type="ORF">IAC85_02450</name>
</gene>
<evidence type="ECO:0000256" key="3">
    <source>
        <dbReference type="ARBA" id="ARBA00022576"/>
    </source>
</evidence>
<dbReference type="InterPro" id="IPR000182">
    <property type="entry name" value="GNAT_dom"/>
</dbReference>
<feature type="domain" description="N-acetyltransferase" evidence="7">
    <location>
        <begin position="514"/>
        <end position="674"/>
    </location>
</feature>
<evidence type="ECO:0000259" key="7">
    <source>
        <dbReference type="PROSITE" id="PS51186"/>
    </source>
</evidence>
<dbReference type="InterPro" id="IPR004838">
    <property type="entry name" value="NHTrfase_class1_PyrdxlP-BS"/>
</dbReference>
<evidence type="ECO:0000256" key="6">
    <source>
        <dbReference type="RuleBase" id="RU000481"/>
    </source>
</evidence>
<dbReference type="CDD" id="cd04301">
    <property type="entry name" value="NAT_SF"/>
    <property type="match status" value="1"/>
</dbReference>
<name>A0A9D1CLA3_9FIRM</name>
<dbReference type="CDD" id="cd00609">
    <property type="entry name" value="AAT_like"/>
    <property type="match status" value="1"/>
</dbReference>
<evidence type="ECO:0000313" key="9">
    <source>
        <dbReference type="Proteomes" id="UP000886725"/>
    </source>
</evidence>
<comment type="similarity">
    <text evidence="2 6">Belongs to the class-I pyridoxal-phosphate-dependent aminotransferase family.</text>
</comment>
<reference evidence="8" key="1">
    <citation type="submission" date="2020-10" db="EMBL/GenBank/DDBJ databases">
        <authorList>
            <person name="Gilroy R."/>
        </authorList>
    </citation>
    <scope>NUCLEOTIDE SEQUENCE</scope>
    <source>
        <strain evidence="8">CHK165-10780</strain>
    </source>
</reference>
<dbReference type="GO" id="GO:0030170">
    <property type="term" value="F:pyridoxal phosphate binding"/>
    <property type="evidence" value="ECO:0007669"/>
    <property type="project" value="InterPro"/>
</dbReference>
<evidence type="ECO:0000313" key="8">
    <source>
        <dbReference type="EMBL" id="HIQ64579.1"/>
    </source>
</evidence>
<dbReference type="GO" id="GO:0006520">
    <property type="term" value="P:amino acid metabolic process"/>
    <property type="evidence" value="ECO:0007669"/>
    <property type="project" value="InterPro"/>
</dbReference>
<dbReference type="PANTHER" id="PTHR46383">
    <property type="entry name" value="ASPARTATE AMINOTRANSFERASE"/>
    <property type="match status" value="1"/>
</dbReference>
<dbReference type="EMBL" id="DVFU01000050">
    <property type="protein sequence ID" value="HIQ64579.1"/>
    <property type="molecule type" value="Genomic_DNA"/>
</dbReference>
<keyword evidence="4 6" id="KW-0808">Transferase</keyword>
<dbReference type="InterPro" id="IPR004839">
    <property type="entry name" value="Aminotransferase_I/II_large"/>
</dbReference>
<dbReference type="InterPro" id="IPR050596">
    <property type="entry name" value="AspAT/PAT-like"/>
</dbReference>
<evidence type="ECO:0000256" key="4">
    <source>
        <dbReference type="ARBA" id="ARBA00022679"/>
    </source>
</evidence>
<keyword evidence="5" id="KW-0663">Pyridoxal phosphate</keyword>
<dbReference type="InterPro" id="IPR015424">
    <property type="entry name" value="PyrdxlP-dep_Trfase"/>
</dbReference>
<keyword evidence="3 6" id="KW-0032">Aminotransferase</keyword>
<dbReference type="Proteomes" id="UP000886725">
    <property type="component" value="Unassembled WGS sequence"/>
</dbReference>
<dbReference type="PROSITE" id="PS00105">
    <property type="entry name" value="AA_TRANSFER_CLASS_1"/>
    <property type="match status" value="1"/>
</dbReference>
<dbReference type="InterPro" id="IPR016181">
    <property type="entry name" value="Acyl_CoA_acyltransferase"/>
</dbReference>
<sequence length="693" mass="79479">MIRKSAAIDRFLKENPQLRERRFGLPDIGRRLDHEKFNPTVQAIADAIDFYGYEVRDENITVIPDIDLGGGNPIRSKPFPLAIAEMRKALDEEMYRYPYTEGDDRIRKVLLDYIEQEGFINTEPYSYSDVDEKGLSVHNLTFLPSTSITFNLIINIISRPGDVVLMPGPNYGLFIIRAERAGAEVEILPVTKEDHFLVDPDKLAAKIDEINASLKNVYHRRKGYVPRVVAFVNANPNNPTGKVMGESETDRLTKIGRVCLDRGVFVIDDLVYRDLVFEQKNIAKPMASIPGMFRNTISLFGLSKSYGMAGLRAGFVVADEIVIREVINRIFQEMDSAPDIVGRALAGAFNTSLDRKQVYETYFADLRKRYLEKYYLLYALVEGIDTVPENYREMVRSKVTARLGTENANDALTGLLYTHFPSNLEPDAGFFAILDFTELKGMKYKGHRILTERDLLQFFYKTCRIRFLVGQSISWPYPDELVGRVTFALDDEVLIDSFYKMHNALKDLTRQDDYIIRKNELKDQEQMAHIKVDGWRNAYDRIIASRYLNQLDYEKQTSRYIASFDEYRDLVFVAARQDEILGYACFDPKAEESKYDSELVSLYLKPSQVGQGIGTALFEAVVKELSSKGCHNMIVWCLSDNQKGIDFYRKLGGNIVEVKQAKIGDELYLEYGFYYDLDSYLAMEGAVREREED</sequence>
<dbReference type="AlphaFoldDB" id="A0A9D1CLA3"/>